<gene>
    <name evidence="2" type="ORF">T9A_01102</name>
</gene>
<proteinExistence type="predicted"/>
<protein>
    <recommendedName>
        <fullName evidence="4">TonB C-terminal domain-containing protein</fullName>
    </recommendedName>
</protein>
<keyword evidence="3" id="KW-1185">Reference proteome</keyword>
<evidence type="ECO:0000256" key="1">
    <source>
        <dbReference type="SAM" id="SignalP"/>
    </source>
</evidence>
<evidence type="ECO:0008006" key="4">
    <source>
        <dbReference type="Google" id="ProtNLM"/>
    </source>
</evidence>
<comment type="caution">
    <text evidence="2">The sequence shown here is derived from an EMBL/GenBank/DDBJ whole genome shotgun (WGS) entry which is preliminary data.</text>
</comment>
<evidence type="ECO:0000313" key="3">
    <source>
        <dbReference type="Proteomes" id="UP000029443"/>
    </source>
</evidence>
<dbReference type="Proteomes" id="UP000029443">
    <property type="component" value="Unassembled WGS sequence"/>
</dbReference>
<accession>A0ABR4WEV9</accession>
<organism evidence="2 3">
    <name type="scientific">Alcanivorax jadensis T9</name>
    <dbReference type="NCBI Taxonomy" id="1177181"/>
    <lineage>
        <taxon>Bacteria</taxon>
        <taxon>Pseudomonadati</taxon>
        <taxon>Pseudomonadota</taxon>
        <taxon>Gammaproteobacteria</taxon>
        <taxon>Oceanospirillales</taxon>
        <taxon>Alcanivoracaceae</taxon>
        <taxon>Alcanivorax</taxon>
    </lineage>
</organism>
<name>A0ABR4WEV9_9GAMM</name>
<feature type="signal peptide" evidence="1">
    <location>
        <begin position="1"/>
        <end position="20"/>
    </location>
</feature>
<dbReference type="EMBL" id="ARXU01000003">
    <property type="protein sequence ID" value="KGD61893.1"/>
    <property type="molecule type" value="Genomic_DNA"/>
</dbReference>
<evidence type="ECO:0000313" key="2">
    <source>
        <dbReference type="EMBL" id="KGD61893.1"/>
    </source>
</evidence>
<feature type="chain" id="PRO_5046621075" description="TonB C-terminal domain-containing protein" evidence="1">
    <location>
        <begin position="21"/>
        <end position="172"/>
    </location>
</feature>
<keyword evidence="1" id="KW-0732">Signal</keyword>
<sequence length="172" mass="19304">MKKISTVAVLVTLFPLLGQASEKQRVAEADTALREIVPMMGQLYRCHANTILEQGCAKYHLVFNAEGKLERVSITESDFSNEAFFSAVADLFRAHVSVSPTKEEAKTLDVHAPICFEDQSPVHEDFQPYLDKKRNGVTNRDWLASLINKEAELRNCVVKDKAVLPRAETMKP</sequence>
<reference evidence="2 3" key="1">
    <citation type="submission" date="2012-09" db="EMBL/GenBank/DDBJ databases">
        <title>Genome Sequence of alkane-degrading Bacterium Alcanivorax jadensis T9.</title>
        <authorList>
            <person name="Lai Q."/>
            <person name="Shao Z."/>
        </authorList>
    </citation>
    <scope>NUCLEOTIDE SEQUENCE [LARGE SCALE GENOMIC DNA]</scope>
    <source>
        <strain evidence="2 3">T9</strain>
    </source>
</reference>